<sequence length="95" mass="10708">MDAYRTIVAPLLHEEWRLALSEMPASFQQEYGDIPDQIEFGFWLGLPPPPALDFHPPNCLNIGDEEAVRSWIGKELELGRAFGPYTDVEMHAVGP</sequence>
<gene>
    <name evidence="1" type="ORF">JKILLFL_G8453</name>
</gene>
<keyword evidence="2" id="KW-1185">Reference proteome</keyword>
<reference evidence="1 2" key="1">
    <citation type="submission" date="2020-10" db="EMBL/GenBank/DDBJ databases">
        <authorList>
            <person name="Sedaghatjoo S."/>
        </authorList>
    </citation>
    <scope>NUCLEOTIDE SEQUENCE [LARGE SCALE GENOMIC DNA]</scope>
    <source>
        <strain evidence="1 2">LLFL</strain>
    </source>
</reference>
<name>A0A9N8M289_9BASI</name>
<evidence type="ECO:0000313" key="2">
    <source>
        <dbReference type="Proteomes" id="UP000836404"/>
    </source>
</evidence>
<protein>
    <submittedName>
        <fullName evidence="1">Uncharacterized protein</fullName>
    </submittedName>
</protein>
<comment type="caution">
    <text evidence="1">The sequence shown here is derived from an EMBL/GenBank/DDBJ whole genome shotgun (WGS) entry which is preliminary data.</text>
</comment>
<dbReference type="Proteomes" id="UP000836404">
    <property type="component" value="Unassembled WGS sequence"/>
</dbReference>
<dbReference type="EMBL" id="CAJHJF010003247">
    <property type="protein sequence ID" value="CAD6933814.1"/>
    <property type="molecule type" value="Genomic_DNA"/>
</dbReference>
<proteinExistence type="predicted"/>
<accession>A0A9N8M289</accession>
<dbReference type="AlphaFoldDB" id="A0A9N8M289"/>
<evidence type="ECO:0000313" key="1">
    <source>
        <dbReference type="EMBL" id="CAD6933814.1"/>
    </source>
</evidence>
<organism evidence="1 2">
    <name type="scientific">Tilletia laevis</name>
    <dbReference type="NCBI Taxonomy" id="157183"/>
    <lineage>
        <taxon>Eukaryota</taxon>
        <taxon>Fungi</taxon>
        <taxon>Dikarya</taxon>
        <taxon>Basidiomycota</taxon>
        <taxon>Ustilaginomycotina</taxon>
        <taxon>Exobasidiomycetes</taxon>
        <taxon>Tilletiales</taxon>
        <taxon>Tilletiaceae</taxon>
        <taxon>Tilletia</taxon>
    </lineage>
</organism>